<comment type="caution">
    <text evidence="7">The sequence shown here is derived from an EMBL/GenBank/DDBJ whole genome shotgun (WGS) entry which is preliminary data.</text>
</comment>
<dbReference type="InterPro" id="IPR013154">
    <property type="entry name" value="ADH-like_N"/>
</dbReference>
<accession>A0ABW9QS59</accession>
<evidence type="ECO:0000256" key="4">
    <source>
        <dbReference type="ARBA" id="ARBA00022833"/>
    </source>
</evidence>
<evidence type="ECO:0000259" key="6">
    <source>
        <dbReference type="Pfam" id="PF08240"/>
    </source>
</evidence>
<dbReference type="PANTHER" id="PTHR43350">
    <property type="entry name" value="NAD-DEPENDENT ALCOHOL DEHYDROGENASE"/>
    <property type="match status" value="1"/>
</dbReference>
<keyword evidence="5" id="KW-0560">Oxidoreductase</keyword>
<evidence type="ECO:0000256" key="2">
    <source>
        <dbReference type="ARBA" id="ARBA00008072"/>
    </source>
</evidence>
<gene>
    <name evidence="7" type="ORF">GHK86_05305</name>
</gene>
<evidence type="ECO:0000256" key="5">
    <source>
        <dbReference type="ARBA" id="ARBA00023002"/>
    </source>
</evidence>
<evidence type="ECO:0000313" key="7">
    <source>
        <dbReference type="EMBL" id="MST32142.1"/>
    </source>
</evidence>
<dbReference type="InterPro" id="IPR011032">
    <property type="entry name" value="GroES-like_sf"/>
</dbReference>
<reference evidence="7 8" key="1">
    <citation type="submission" date="2019-11" db="EMBL/GenBank/DDBJ databases">
        <title>Acidiferrimicrobium australis gen. nov., sp. nov., an acidophilic and obligately heterotrophic, member of the Actinobacteria that catalyses dissimilatory oxido- reduction of iron isolated from metal-rich acidic water in Chile.</title>
        <authorList>
            <person name="Gonzalez D."/>
            <person name="Huber K."/>
            <person name="Hedrich S."/>
            <person name="Rojas-Villalobos C."/>
            <person name="Quatrini R."/>
            <person name="Dinamarca M.A."/>
            <person name="Schwarz A."/>
            <person name="Canales C."/>
            <person name="Nancucheo I."/>
        </authorList>
    </citation>
    <scope>NUCLEOTIDE SEQUENCE [LARGE SCALE GENOMIC DNA]</scope>
    <source>
        <strain evidence="7 8">USS-CCA1</strain>
    </source>
</reference>
<evidence type="ECO:0000256" key="3">
    <source>
        <dbReference type="ARBA" id="ARBA00022723"/>
    </source>
</evidence>
<proteinExistence type="inferred from homology"/>
<evidence type="ECO:0000313" key="8">
    <source>
        <dbReference type="Proteomes" id="UP000437736"/>
    </source>
</evidence>
<dbReference type="SUPFAM" id="SSF50129">
    <property type="entry name" value="GroES-like"/>
    <property type="match status" value="1"/>
</dbReference>
<dbReference type="PANTHER" id="PTHR43350:SF17">
    <property type="entry name" value="NAD-DEPENDENT ALCOHOL DEHYDROGENASE"/>
    <property type="match status" value="1"/>
</dbReference>
<feature type="domain" description="Alcohol dehydrogenase-like N-terminal" evidence="6">
    <location>
        <begin position="36"/>
        <end position="98"/>
    </location>
</feature>
<dbReference type="Gene3D" id="3.90.180.10">
    <property type="entry name" value="Medium-chain alcohol dehydrogenases, catalytic domain"/>
    <property type="match status" value="1"/>
</dbReference>
<keyword evidence="8" id="KW-1185">Reference proteome</keyword>
<dbReference type="Proteomes" id="UP000437736">
    <property type="component" value="Unassembled WGS sequence"/>
</dbReference>
<dbReference type="PROSITE" id="PS00059">
    <property type="entry name" value="ADH_ZINC"/>
    <property type="match status" value="1"/>
</dbReference>
<sequence>MIGHAPPPPGSTMQAAVLRQVGAPLSLEEVDVPHPGPRQVLVRVEACGLCGIDVRIAREEWPGRLDLPRTLGHETVGRVAEVGSEVSHLRDGDRVVVPRLAWA</sequence>
<evidence type="ECO:0000256" key="1">
    <source>
        <dbReference type="ARBA" id="ARBA00001947"/>
    </source>
</evidence>
<keyword evidence="4" id="KW-0862">Zinc</keyword>
<dbReference type="Pfam" id="PF08240">
    <property type="entry name" value="ADH_N"/>
    <property type="match status" value="1"/>
</dbReference>
<name>A0ABW9QS59_9ACTN</name>
<keyword evidence="3" id="KW-0479">Metal-binding</keyword>
<dbReference type="EMBL" id="WJHE01000221">
    <property type="protein sequence ID" value="MST32142.1"/>
    <property type="molecule type" value="Genomic_DNA"/>
</dbReference>
<protein>
    <submittedName>
        <fullName evidence="7">Alcohol dehydrogenase catalytic domain-containing protein</fullName>
    </submittedName>
</protein>
<comment type="similarity">
    <text evidence="2">Belongs to the zinc-containing alcohol dehydrogenase family.</text>
</comment>
<organism evidence="7 8">
    <name type="scientific">Acidiferrimicrobium australe</name>
    <dbReference type="NCBI Taxonomy" id="2664430"/>
    <lineage>
        <taxon>Bacteria</taxon>
        <taxon>Bacillati</taxon>
        <taxon>Actinomycetota</taxon>
        <taxon>Acidimicrobiia</taxon>
        <taxon>Acidimicrobiales</taxon>
        <taxon>Acidimicrobiaceae</taxon>
        <taxon>Acidiferrimicrobium</taxon>
    </lineage>
</organism>
<feature type="non-terminal residue" evidence="7">
    <location>
        <position position="103"/>
    </location>
</feature>
<dbReference type="InterPro" id="IPR002328">
    <property type="entry name" value="ADH_Zn_CS"/>
</dbReference>
<comment type="cofactor">
    <cofactor evidence="1">
        <name>Zn(2+)</name>
        <dbReference type="ChEBI" id="CHEBI:29105"/>
    </cofactor>
</comment>